<dbReference type="SUPFAM" id="SSF160104">
    <property type="entry name" value="Acetoacetate decarboxylase-like"/>
    <property type="match status" value="1"/>
</dbReference>
<sequence>MPSQLLQHATNRPWMMRQRWEHLLFMHQPASKQLLKLNLPPMLELDTFDGEAWIGIIPFQVSDWRLRGMPAIPYLKSYLEVNVRTYVKHQGVSGVYFFSLDANLLPAVIGARTFSLPYHYADMELTKESGRFSYFSHRKNKSFGNFEGNYRPVSEFYYPDEGTLVHWFVERYILWTIKGRSLLRGDIHHKRWKISNAEANIKTNTLTLFAAGNDWQLHYASPREALLWALRKV</sequence>
<dbReference type="Pfam" id="PF09844">
    <property type="entry name" value="DUF2071"/>
    <property type="match status" value="1"/>
</dbReference>
<protein>
    <submittedName>
        <fullName evidence="1">YqjF family protein</fullName>
    </submittedName>
</protein>
<dbReference type="PANTHER" id="PTHR39186:SF1">
    <property type="entry name" value="DUF2071 DOMAIN-CONTAINING PROTEIN"/>
    <property type="match status" value="1"/>
</dbReference>
<evidence type="ECO:0000313" key="1">
    <source>
        <dbReference type="EMBL" id="MFC7063271.1"/>
    </source>
</evidence>
<dbReference type="Proteomes" id="UP001596410">
    <property type="component" value="Unassembled WGS sequence"/>
</dbReference>
<organism evidence="1 2">
    <name type="scientific">Halobacillus seohaensis</name>
    <dbReference type="NCBI Taxonomy" id="447421"/>
    <lineage>
        <taxon>Bacteria</taxon>
        <taxon>Bacillati</taxon>
        <taxon>Bacillota</taxon>
        <taxon>Bacilli</taxon>
        <taxon>Bacillales</taxon>
        <taxon>Bacillaceae</taxon>
        <taxon>Halobacillus</taxon>
    </lineage>
</organism>
<keyword evidence="2" id="KW-1185">Reference proteome</keyword>
<comment type="caution">
    <text evidence="1">The sequence shown here is derived from an EMBL/GenBank/DDBJ whole genome shotgun (WGS) entry which is preliminary data.</text>
</comment>
<accession>A0ABW2EQP4</accession>
<name>A0ABW2EQP4_9BACI</name>
<dbReference type="PANTHER" id="PTHR39186">
    <property type="entry name" value="DUF2071 FAMILY PROTEIN"/>
    <property type="match status" value="1"/>
</dbReference>
<dbReference type="EMBL" id="JBHSZV010000041">
    <property type="protein sequence ID" value="MFC7063271.1"/>
    <property type="molecule type" value="Genomic_DNA"/>
</dbReference>
<dbReference type="InterPro" id="IPR023375">
    <property type="entry name" value="ADC_dom_sf"/>
</dbReference>
<reference evidence="2" key="1">
    <citation type="journal article" date="2019" name="Int. J. Syst. Evol. Microbiol.">
        <title>The Global Catalogue of Microorganisms (GCM) 10K type strain sequencing project: providing services to taxonomists for standard genome sequencing and annotation.</title>
        <authorList>
            <consortium name="The Broad Institute Genomics Platform"/>
            <consortium name="The Broad Institute Genome Sequencing Center for Infectious Disease"/>
            <person name="Wu L."/>
            <person name="Ma J."/>
        </authorList>
    </citation>
    <scope>NUCLEOTIDE SEQUENCE [LARGE SCALE GENOMIC DNA]</scope>
    <source>
        <strain evidence="2">CGMCC 4.1621</strain>
    </source>
</reference>
<proteinExistence type="predicted"/>
<evidence type="ECO:0000313" key="2">
    <source>
        <dbReference type="Proteomes" id="UP001596410"/>
    </source>
</evidence>
<gene>
    <name evidence="1" type="ORF">ACFQIC_15760</name>
</gene>
<dbReference type="InterPro" id="IPR018644">
    <property type="entry name" value="DUF2071"/>
</dbReference>
<dbReference type="Gene3D" id="2.40.400.10">
    <property type="entry name" value="Acetoacetate decarboxylase-like"/>
    <property type="match status" value="1"/>
</dbReference>
<dbReference type="RefSeq" id="WP_204711795.1">
    <property type="nucleotide sequence ID" value="NZ_JBHSZV010000041.1"/>
</dbReference>